<protein>
    <submittedName>
        <fullName evidence="1">Uncharacterized protein</fullName>
    </submittedName>
</protein>
<gene>
    <name evidence="1" type="ORF">DPMN_059039</name>
</gene>
<dbReference type="PANTHER" id="PTHR14187">
    <property type="entry name" value="ALPHA KINASE/ELONGATION FACTOR 2 KINASE"/>
    <property type="match status" value="1"/>
</dbReference>
<evidence type="ECO:0000313" key="2">
    <source>
        <dbReference type="Proteomes" id="UP000828390"/>
    </source>
</evidence>
<proteinExistence type="predicted"/>
<reference evidence="1" key="1">
    <citation type="journal article" date="2019" name="bioRxiv">
        <title>The Genome of the Zebra Mussel, Dreissena polymorpha: A Resource for Invasive Species Research.</title>
        <authorList>
            <person name="McCartney M.A."/>
            <person name="Auch B."/>
            <person name="Kono T."/>
            <person name="Mallez S."/>
            <person name="Zhang Y."/>
            <person name="Obille A."/>
            <person name="Becker A."/>
            <person name="Abrahante J.E."/>
            <person name="Garbe J."/>
            <person name="Badalamenti J.P."/>
            <person name="Herman A."/>
            <person name="Mangelson H."/>
            <person name="Liachko I."/>
            <person name="Sullivan S."/>
            <person name="Sone E.D."/>
            <person name="Koren S."/>
            <person name="Silverstein K.A.T."/>
            <person name="Beckman K.B."/>
            <person name="Gohl D.M."/>
        </authorList>
    </citation>
    <scope>NUCLEOTIDE SEQUENCE</scope>
    <source>
        <strain evidence="1">Duluth1</strain>
        <tissue evidence="1">Whole animal</tissue>
    </source>
</reference>
<dbReference type="Proteomes" id="UP000828390">
    <property type="component" value="Unassembled WGS sequence"/>
</dbReference>
<reference evidence="1" key="2">
    <citation type="submission" date="2020-11" db="EMBL/GenBank/DDBJ databases">
        <authorList>
            <person name="McCartney M.A."/>
            <person name="Auch B."/>
            <person name="Kono T."/>
            <person name="Mallez S."/>
            <person name="Becker A."/>
            <person name="Gohl D.M."/>
            <person name="Silverstein K.A.T."/>
            <person name="Koren S."/>
            <person name="Bechman K.B."/>
            <person name="Herman A."/>
            <person name="Abrahante J.E."/>
            <person name="Garbe J."/>
        </authorList>
    </citation>
    <scope>NUCLEOTIDE SEQUENCE</scope>
    <source>
        <strain evidence="1">Duluth1</strain>
        <tissue evidence="1">Whole animal</tissue>
    </source>
</reference>
<keyword evidence="2" id="KW-1185">Reference proteome</keyword>
<organism evidence="1 2">
    <name type="scientific">Dreissena polymorpha</name>
    <name type="common">Zebra mussel</name>
    <name type="synonym">Mytilus polymorpha</name>
    <dbReference type="NCBI Taxonomy" id="45954"/>
    <lineage>
        <taxon>Eukaryota</taxon>
        <taxon>Metazoa</taxon>
        <taxon>Spiralia</taxon>
        <taxon>Lophotrochozoa</taxon>
        <taxon>Mollusca</taxon>
        <taxon>Bivalvia</taxon>
        <taxon>Autobranchia</taxon>
        <taxon>Heteroconchia</taxon>
        <taxon>Euheterodonta</taxon>
        <taxon>Imparidentia</taxon>
        <taxon>Neoheterodontei</taxon>
        <taxon>Myida</taxon>
        <taxon>Dreissenoidea</taxon>
        <taxon>Dreissenidae</taxon>
        <taxon>Dreissena</taxon>
    </lineage>
</organism>
<accession>A0A9D4C2U4</accession>
<sequence>MLQYVCPRTSSYSYGISTSGRYDEDSPPIHKCSSLQEDKCEDVFKVLVRKGENLVCGQWSPEYRFRAPNCGENQVTMEIYRSDRDPPPLYVSECECLYELVLQLNNVDTTFKAEIGVQMSFSGRNVLVEAKELGNQNNMMTANIDWLK</sequence>
<name>A0A9D4C2U4_DREPO</name>
<dbReference type="EMBL" id="JAIWYP010000013">
    <property type="protein sequence ID" value="KAH3716318.1"/>
    <property type="molecule type" value="Genomic_DNA"/>
</dbReference>
<dbReference type="AlphaFoldDB" id="A0A9D4C2U4"/>
<dbReference type="PANTHER" id="PTHR14187:SF5">
    <property type="entry name" value="HEAT SHOCK 70 KDA PROTEIN 12A"/>
    <property type="match status" value="1"/>
</dbReference>
<comment type="caution">
    <text evidence="1">The sequence shown here is derived from an EMBL/GenBank/DDBJ whole genome shotgun (WGS) entry which is preliminary data.</text>
</comment>
<evidence type="ECO:0000313" key="1">
    <source>
        <dbReference type="EMBL" id="KAH3716318.1"/>
    </source>
</evidence>